<dbReference type="PANTHER" id="PTHR30349:SF41">
    <property type="entry name" value="INTEGRASE_RECOMBINASE PROTEIN MJ0367-RELATED"/>
    <property type="match status" value="1"/>
</dbReference>
<evidence type="ECO:0000256" key="1">
    <source>
        <dbReference type="ARBA" id="ARBA00008857"/>
    </source>
</evidence>
<dbReference type="InterPro" id="IPR050090">
    <property type="entry name" value="Tyrosine_recombinase_XerCD"/>
</dbReference>
<proteinExistence type="inferred from homology"/>
<dbReference type="InterPro" id="IPR002104">
    <property type="entry name" value="Integrase_catalytic"/>
</dbReference>
<dbReference type="InterPro" id="IPR011010">
    <property type="entry name" value="DNA_brk_join_enz"/>
</dbReference>
<dbReference type="Proteomes" id="UP001597375">
    <property type="component" value="Unassembled WGS sequence"/>
</dbReference>
<dbReference type="EMBL" id="JBHUIT010000031">
    <property type="protein sequence ID" value="MFD2257700.1"/>
    <property type="molecule type" value="Genomic_DNA"/>
</dbReference>
<keyword evidence="6" id="KW-1185">Reference proteome</keyword>
<evidence type="ECO:0000313" key="5">
    <source>
        <dbReference type="EMBL" id="MFD2257700.1"/>
    </source>
</evidence>
<comment type="caution">
    <text evidence="5">The sequence shown here is derived from an EMBL/GenBank/DDBJ whole genome shotgun (WGS) entry which is preliminary data.</text>
</comment>
<gene>
    <name evidence="5" type="ORF">ACFSSA_13535</name>
</gene>
<evidence type="ECO:0000313" key="6">
    <source>
        <dbReference type="Proteomes" id="UP001597375"/>
    </source>
</evidence>
<dbReference type="SUPFAM" id="SSF56349">
    <property type="entry name" value="DNA breaking-rejoining enzymes"/>
    <property type="match status" value="1"/>
</dbReference>
<evidence type="ECO:0000259" key="4">
    <source>
        <dbReference type="PROSITE" id="PS51898"/>
    </source>
</evidence>
<evidence type="ECO:0000256" key="3">
    <source>
        <dbReference type="ARBA" id="ARBA00023172"/>
    </source>
</evidence>
<keyword evidence="3" id="KW-0233">DNA recombination</keyword>
<dbReference type="CDD" id="cd00397">
    <property type="entry name" value="DNA_BRE_C"/>
    <property type="match status" value="1"/>
</dbReference>
<dbReference type="InterPro" id="IPR013762">
    <property type="entry name" value="Integrase-like_cat_sf"/>
</dbReference>
<dbReference type="Gene3D" id="1.10.443.10">
    <property type="entry name" value="Intergrase catalytic core"/>
    <property type="match status" value="1"/>
</dbReference>
<name>A0ABW5DB66_9BACT</name>
<dbReference type="RefSeq" id="WP_386821040.1">
    <property type="nucleotide sequence ID" value="NZ_JBHUIT010000031.1"/>
</dbReference>
<protein>
    <submittedName>
        <fullName evidence="5">Tyrosine-type recombinase/integrase</fullName>
    </submittedName>
</protein>
<dbReference type="PANTHER" id="PTHR30349">
    <property type="entry name" value="PHAGE INTEGRASE-RELATED"/>
    <property type="match status" value="1"/>
</dbReference>
<evidence type="ECO:0000256" key="2">
    <source>
        <dbReference type="ARBA" id="ARBA00023125"/>
    </source>
</evidence>
<sequence length="189" mass="21977">MSLFDRDGKRKYLNPTERLRFYRSVRRADCPMERAFFLTLFFTGCRLSEALNLRAEDVDFSEKVLIFRTLKQRRSIRYRAIQIPEELLESFSVLFTGGCSENDQTIWSWSRTTAWRKVGARMESVKLDGVKATAKGLRHGFAIANISEGVPITTVQKWMGHSQLRTTSIYLDFIGADERKLARRAWPKN</sequence>
<reference evidence="6" key="1">
    <citation type="journal article" date="2019" name="Int. J. Syst. Evol. Microbiol.">
        <title>The Global Catalogue of Microorganisms (GCM) 10K type strain sequencing project: providing services to taxonomists for standard genome sequencing and annotation.</title>
        <authorList>
            <consortium name="The Broad Institute Genomics Platform"/>
            <consortium name="The Broad Institute Genome Sequencing Center for Infectious Disease"/>
            <person name="Wu L."/>
            <person name="Ma J."/>
        </authorList>
    </citation>
    <scope>NUCLEOTIDE SEQUENCE [LARGE SCALE GENOMIC DNA]</scope>
    <source>
        <strain evidence="6">CGMCC 4.7106</strain>
    </source>
</reference>
<dbReference type="Pfam" id="PF00589">
    <property type="entry name" value="Phage_integrase"/>
    <property type="match status" value="1"/>
</dbReference>
<comment type="similarity">
    <text evidence="1">Belongs to the 'phage' integrase family.</text>
</comment>
<organism evidence="5 6">
    <name type="scientific">Luteolibacter algae</name>
    <dbReference type="NCBI Taxonomy" id="454151"/>
    <lineage>
        <taxon>Bacteria</taxon>
        <taxon>Pseudomonadati</taxon>
        <taxon>Verrucomicrobiota</taxon>
        <taxon>Verrucomicrobiia</taxon>
        <taxon>Verrucomicrobiales</taxon>
        <taxon>Verrucomicrobiaceae</taxon>
        <taxon>Luteolibacter</taxon>
    </lineage>
</organism>
<dbReference type="PROSITE" id="PS51898">
    <property type="entry name" value="TYR_RECOMBINASE"/>
    <property type="match status" value="1"/>
</dbReference>
<keyword evidence="2" id="KW-0238">DNA-binding</keyword>
<feature type="domain" description="Tyr recombinase" evidence="4">
    <location>
        <begin position="8"/>
        <end position="183"/>
    </location>
</feature>
<accession>A0ABW5DB66</accession>